<evidence type="ECO:0000256" key="3">
    <source>
        <dbReference type="ARBA" id="ARBA00022691"/>
    </source>
</evidence>
<dbReference type="Pfam" id="PF13489">
    <property type="entry name" value="Methyltransf_23"/>
    <property type="match status" value="1"/>
</dbReference>
<evidence type="ECO:0000313" key="4">
    <source>
        <dbReference type="EMBL" id="QDU45354.1"/>
    </source>
</evidence>
<dbReference type="InterPro" id="IPR029063">
    <property type="entry name" value="SAM-dependent_MTases_sf"/>
</dbReference>
<protein>
    <submittedName>
        <fullName evidence="4">Putative S-adenosylmethionine-dependent methyltransferase/MSMEI_2290</fullName>
        <ecNumber evidence="4">2.1.1.-</ecNumber>
    </submittedName>
</protein>
<dbReference type="EC" id="2.1.1.-" evidence="4"/>
<dbReference type="EMBL" id="CP036276">
    <property type="protein sequence ID" value="QDU45354.1"/>
    <property type="molecule type" value="Genomic_DNA"/>
</dbReference>
<dbReference type="Proteomes" id="UP000319383">
    <property type="component" value="Chromosome"/>
</dbReference>
<dbReference type="Gene3D" id="3.40.50.150">
    <property type="entry name" value="Vaccinia Virus protein VP39"/>
    <property type="match status" value="1"/>
</dbReference>
<gene>
    <name evidence="4" type="ORF">Mal52_38480</name>
</gene>
<keyword evidence="2 4" id="KW-0808">Transferase</keyword>
<evidence type="ECO:0000313" key="5">
    <source>
        <dbReference type="Proteomes" id="UP000319383"/>
    </source>
</evidence>
<evidence type="ECO:0000256" key="1">
    <source>
        <dbReference type="ARBA" id="ARBA00022603"/>
    </source>
</evidence>
<dbReference type="PANTHER" id="PTHR43464">
    <property type="entry name" value="METHYLTRANSFERASE"/>
    <property type="match status" value="1"/>
</dbReference>
<dbReference type="PANTHER" id="PTHR43464:SF19">
    <property type="entry name" value="UBIQUINONE BIOSYNTHESIS O-METHYLTRANSFERASE, MITOCHONDRIAL"/>
    <property type="match status" value="1"/>
</dbReference>
<sequence>MEQSGTIKMTGKEKDARWYSEKFRGNAHKPEHYTAFRYYFLFAALVTRLAPDGDESVLDIGCGPGHLAGLLRDVGVTRYCGFDFSEARIEFAKSTYPDREFHVADIFETDLFETVDYNTVVCTEVLEHIERDHEVLSKIKPGTRFLGSVPSYDSAAHVRYFTNKSDVEDRYREHFARLRIDSLPHGVKGERIYVIDGIIM</sequence>
<accession>A0A517ZSC9</accession>
<proteinExistence type="predicted"/>
<keyword evidence="5" id="KW-1185">Reference proteome</keyword>
<dbReference type="GO" id="GO:0008168">
    <property type="term" value="F:methyltransferase activity"/>
    <property type="evidence" value="ECO:0007669"/>
    <property type="project" value="UniProtKB-KW"/>
</dbReference>
<name>A0A517ZSC9_9PLAN</name>
<reference evidence="4 5" key="1">
    <citation type="submission" date="2019-02" db="EMBL/GenBank/DDBJ databases">
        <title>Deep-cultivation of Planctomycetes and their phenomic and genomic characterization uncovers novel biology.</title>
        <authorList>
            <person name="Wiegand S."/>
            <person name="Jogler M."/>
            <person name="Boedeker C."/>
            <person name="Pinto D."/>
            <person name="Vollmers J."/>
            <person name="Rivas-Marin E."/>
            <person name="Kohn T."/>
            <person name="Peeters S.H."/>
            <person name="Heuer A."/>
            <person name="Rast P."/>
            <person name="Oberbeckmann S."/>
            <person name="Bunk B."/>
            <person name="Jeske O."/>
            <person name="Meyerdierks A."/>
            <person name="Storesund J.E."/>
            <person name="Kallscheuer N."/>
            <person name="Luecker S."/>
            <person name="Lage O.M."/>
            <person name="Pohl T."/>
            <person name="Merkel B.J."/>
            <person name="Hornburger P."/>
            <person name="Mueller R.-W."/>
            <person name="Bruemmer F."/>
            <person name="Labrenz M."/>
            <person name="Spormann A.M."/>
            <person name="Op den Camp H."/>
            <person name="Overmann J."/>
            <person name="Amann R."/>
            <person name="Jetten M.S.M."/>
            <person name="Mascher T."/>
            <person name="Medema M.H."/>
            <person name="Devos D.P."/>
            <person name="Kaster A.-K."/>
            <person name="Ovreas L."/>
            <person name="Rohde M."/>
            <person name="Galperin M.Y."/>
            <person name="Jogler C."/>
        </authorList>
    </citation>
    <scope>NUCLEOTIDE SEQUENCE [LARGE SCALE GENOMIC DNA]</scope>
    <source>
        <strain evidence="4 5">Mal52</strain>
    </source>
</reference>
<dbReference type="CDD" id="cd02440">
    <property type="entry name" value="AdoMet_MTases"/>
    <property type="match status" value="1"/>
</dbReference>
<keyword evidence="3" id="KW-0949">S-adenosyl-L-methionine</keyword>
<evidence type="ECO:0000256" key="2">
    <source>
        <dbReference type="ARBA" id="ARBA00022679"/>
    </source>
</evidence>
<dbReference type="AlphaFoldDB" id="A0A517ZSC9"/>
<keyword evidence="1 4" id="KW-0489">Methyltransferase</keyword>
<dbReference type="KEGG" id="sdyn:Mal52_38480"/>
<organism evidence="4 5">
    <name type="scientific">Symmachiella dynata</name>
    <dbReference type="NCBI Taxonomy" id="2527995"/>
    <lineage>
        <taxon>Bacteria</taxon>
        <taxon>Pseudomonadati</taxon>
        <taxon>Planctomycetota</taxon>
        <taxon>Planctomycetia</taxon>
        <taxon>Planctomycetales</taxon>
        <taxon>Planctomycetaceae</taxon>
        <taxon>Symmachiella</taxon>
    </lineage>
</organism>
<dbReference type="SUPFAM" id="SSF53335">
    <property type="entry name" value="S-adenosyl-L-methionine-dependent methyltransferases"/>
    <property type="match status" value="1"/>
</dbReference>
<dbReference type="GO" id="GO:0032259">
    <property type="term" value="P:methylation"/>
    <property type="evidence" value="ECO:0007669"/>
    <property type="project" value="UniProtKB-KW"/>
</dbReference>